<comment type="caution">
    <text evidence="2">The sequence shown here is derived from an EMBL/GenBank/DDBJ whole genome shotgun (WGS) entry which is preliminary data.</text>
</comment>
<keyword evidence="3" id="KW-1185">Reference proteome</keyword>
<protein>
    <submittedName>
        <fullName evidence="2">Uncharacterized protein</fullName>
    </submittedName>
</protein>
<dbReference type="Proteomes" id="UP000327468">
    <property type="component" value="Chromosome 24"/>
</dbReference>
<dbReference type="AlphaFoldDB" id="A0A5N5KDZ7"/>
<evidence type="ECO:0000313" key="3">
    <source>
        <dbReference type="Proteomes" id="UP000327468"/>
    </source>
</evidence>
<evidence type="ECO:0000256" key="1">
    <source>
        <dbReference type="SAM" id="MobiDB-lite"/>
    </source>
</evidence>
<name>A0A5N5KDZ7_PANHP</name>
<evidence type="ECO:0000313" key="2">
    <source>
        <dbReference type="EMBL" id="KAB5528547.1"/>
    </source>
</evidence>
<feature type="region of interest" description="Disordered" evidence="1">
    <location>
        <begin position="27"/>
        <end position="79"/>
    </location>
</feature>
<accession>A0A5N5KDZ7</accession>
<gene>
    <name evidence="2" type="ORF">PHYPO_G00141470</name>
</gene>
<dbReference type="EMBL" id="VFJC01000025">
    <property type="protein sequence ID" value="KAB5528547.1"/>
    <property type="molecule type" value="Genomic_DNA"/>
</dbReference>
<organism evidence="2 3">
    <name type="scientific">Pangasianodon hypophthalmus</name>
    <name type="common">Striped catfish</name>
    <name type="synonym">Helicophagus hypophthalmus</name>
    <dbReference type="NCBI Taxonomy" id="310915"/>
    <lineage>
        <taxon>Eukaryota</taxon>
        <taxon>Metazoa</taxon>
        <taxon>Chordata</taxon>
        <taxon>Craniata</taxon>
        <taxon>Vertebrata</taxon>
        <taxon>Euteleostomi</taxon>
        <taxon>Actinopterygii</taxon>
        <taxon>Neopterygii</taxon>
        <taxon>Teleostei</taxon>
        <taxon>Ostariophysi</taxon>
        <taxon>Siluriformes</taxon>
        <taxon>Pangasiidae</taxon>
        <taxon>Pangasianodon</taxon>
    </lineage>
</organism>
<feature type="compositionally biased region" description="Basic and acidic residues" evidence="1">
    <location>
        <begin position="27"/>
        <end position="48"/>
    </location>
</feature>
<sequence length="108" mass="12506">MGVAEGSRARLTSRRWLISADVFRRSDDMSARESRLPRADRNIPEAELHATGAKPQTGRGSSHQHQRKQHNTTLHNATQQNAPFVHPLWRFFGNIPFFQCSRRLLFRE</sequence>
<reference evidence="2 3" key="1">
    <citation type="submission" date="2019-06" db="EMBL/GenBank/DDBJ databases">
        <title>A chromosome-scale genome assembly of the striped catfish, Pangasianodon hypophthalmus.</title>
        <authorList>
            <person name="Wen M."/>
            <person name="Zahm M."/>
            <person name="Roques C."/>
            <person name="Cabau C."/>
            <person name="Klopp C."/>
            <person name="Donnadieu C."/>
            <person name="Jouanno E."/>
            <person name="Avarre J.-C."/>
            <person name="Campet M."/>
            <person name="Ha T.T.T."/>
            <person name="Dugue R."/>
            <person name="Lampietro C."/>
            <person name="Louis A."/>
            <person name="Herpin A."/>
            <person name="Echchiki A."/>
            <person name="Berthelot C."/>
            <person name="Parey E."/>
            <person name="Roest-Crollius H."/>
            <person name="Braasch I."/>
            <person name="Postlethwait J."/>
            <person name="Bobe J."/>
            <person name="Montfort J."/>
            <person name="Bouchez O."/>
            <person name="Begum T."/>
            <person name="Schartl M."/>
            <person name="Guiguen Y."/>
        </authorList>
    </citation>
    <scope>NUCLEOTIDE SEQUENCE [LARGE SCALE GENOMIC DNA]</scope>
    <source>
        <strain evidence="2 3">Indonesia</strain>
        <tissue evidence="2">Blood</tissue>
    </source>
</reference>
<proteinExistence type="predicted"/>